<evidence type="ECO:0000313" key="4">
    <source>
        <dbReference type="Proteomes" id="UP000472268"/>
    </source>
</evidence>
<evidence type="ECO:0000256" key="2">
    <source>
        <dbReference type="SAM" id="SignalP"/>
    </source>
</evidence>
<evidence type="ECO:0000256" key="1">
    <source>
        <dbReference type="ARBA" id="ARBA00009100"/>
    </source>
</evidence>
<sequence length="70" mass="7976">MSIFLLFQSFLGGFFGPICEIDVVLNDGETRKMAEMKTEDGKVEKHYLFYDGESVSGKNFSMTRVILMNL</sequence>
<dbReference type="GO" id="GO:0006886">
    <property type="term" value="P:intracellular protein transport"/>
    <property type="evidence" value="ECO:0007669"/>
    <property type="project" value="InterPro"/>
</dbReference>
<feature type="signal peptide" evidence="2">
    <location>
        <begin position="1"/>
        <end position="20"/>
    </location>
</feature>
<dbReference type="InterPro" id="IPR014752">
    <property type="entry name" value="Arrestin-like_C"/>
</dbReference>
<name>A0A673UFK6_SURSU</name>
<dbReference type="AlphaFoldDB" id="A0A673UFK6"/>
<reference evidence="3" key="2">
    <citation type="submission" date="2025-08" db="UniProtKB">
        <authorList>
            <consortium name="Ensembl"/>
        </authorList>
    </citation>
    <scope>IDENTIFICATION</scope>
</reference>
<dbReference type="InterPro" id="IPR028934">
    <property type="entry name" value="Vps26-related"/>
</dbReference>
<protein>
    <submittedName>
        <fullName evidence="3">VPS26, retromer complex component A</fullName>
    </submittedName>
</protein>
<evidence type="ECO:0000313" key="3">
    <source>
        <dbReference type="Ensembl" id="ENSSSUP00005020045.1"/>
    </source>
</evidence>
<dbReference type="Ensembl" id="ENSSSUT00005022925.1">
    <property type="protein sequence ID" value="ENSSSUP00005020045.1"/>
    <property type="gene ID" value="ENSSSUG00005012869.1"/>
</dbReference>
<comment type="similarity">
    <text evidence="1">Belongs to the VPS26 family.</text>
</comment>
<proteinExistence type="inferred from homology"/>
<keyword evidence="4" id="KW-1185">Reference proteome</keyword>
<feature type="chain" id="PRO_5025489699" evidence="2">
    <location>
        <begin position="21"/>
        <end position="70"/>
    </location>
</feature>
<dbReference type="Pfam" id="PF03643">
    <property type="entry name" value="Vps26"/>
    <property type="match status" value="1"/>
</dbReference>
<gene>
    <name evidence="3" type="primary">VPS26A</name>
</gene>
<dbReference type="Proteomes" id="UP000472268">
    <property type="component" value="Chromosome 2"/>
</dbReference>
<keyword evidence="2" id="KW-0732">Signal</keyword>
<organism evidence="3 4">
    <name type="scientific">Suricata suricatta</name>
    <name type="common">Meerkat</name>
    <dbReference type="NCBI Taxonomy" id="37032"/>
    <lineage>
        <taxon>Eukaryota</taxon>
        <taxon>Metazoa</taxon>
        <taxon>Chordata</taxon>
        <taxon>Craniata</taxon>
        <taxon>Vertebrata</taxon>
        <taxon>Euteleostomi</taxon>
        <taxon>Mammalia</taxon>
        <taxon>Eutheria</taxon>
        <taxon>Laurasiatheria</taxon>
        <taxon>Carnivora</taxon>
        <taxon>Feliformia</taxon>
        <taxon>Herpestidae</taxon>
        <taxon>Suricata</taxon>
    </lineage>
</organism>
<reference evidence="3 4" key="1">
    <citation type="submission" date="2019-05" db="EMBL/GenBank/DDBJ databases">
        <title>A Chromosome-scale Meerkat (S. suricatta) Genome Assembly.</title>
        <authorList>
            <person name="Dudchenko O."/>
            <person name="Lieberman Aiden E."/>
            <person name="Tung J."/>
            <person name="Barreiro L.B."/>
            <person name="Clutton-Brock T.H."/>
        </authorList>
    </citation>
    <scope>NUCLEOTIDE SEQUENCE [LARGE SCALE GENOMIC DNA]</scope>
</reference>
<accession>A0A673UFK6</accession>
<reference evidence="3" key="3">
    <citation type="submission" date="2025-09" db="UniProtKB">
        <authorList>
            <consortium name="Ensembl"/>
        </authorList>
    </citation>
    <scope>IDENTIFICATION</scope>
</reference>
<dbReference type="Gene3D" id="2.60.40.640">
    <property type="match status" value="1"/>
</dbReference>